<dbReference type="PROSITE" id="PS00107">
    <property type="entry name" value="PROTEIN_KINASE_ATP"/>
    <property type="match status" value="1"/>
</dbReference>
<comment type="catalytic activity">
    <reaction evidence="18">
        <text>L-seryl-[protein] + ATP = O-phospho-L-seryl-[protein] + ADP + H(+)</text>
        <dbReference type="Rhea" id="RHEA:17989"/>
        <dbReference type="Rhea" id="RHEA-COMP:9863"/>
        <dbReference type="Rhea" id="RHEA-COMP:11604"/>
        <dbReference type="ChEBI" id="CHEBI:15378"/>
        <dbReference type="ChEBI" id="CHEBI:29999"/>
        <dbReference type="ChEBI" id="CHEBI:30616"/>
        <dbReference type="ChEBI" id="CHEBI:83421"/>
        <dbReference type="ChEBI" id="CHEBI:456216"/>
        <dbReference type="EC" id="2.7.11.1"/>
    </reaction>
</comment>
<feature type="domain" description="Protein kinase" evidence="22">
    <location>
        <begin position="1630"/>
        <end position="1907"/>
    </location>
</feature>
<keyword evidence="9" id="KW-0677">Repeat</keyword>
<dbReference type="SMART" id="SM00220">
    <property type="entry name" value="S_TKc"/>
    <property type="match status" value="2"/>
</dbReference>
<dbReference type="GO" id="GO:0016020">
    <property type="term" value="C:membrane"/>
    <property type="evidence" value="ECO:0007669"/>
    <property type="project" value="UniProtKB-SubCell"/>
</dbReference>
<dbReference type="Gene3D" id="3.30.200.20">
    <property type="entry name" value="Phosphorylase Kinase, domain 1"/>
    <property type="match status" value="2"/>
</dbReference>
<dbReference type="InterPro" id="IPR032675">
    <property type="entry name" value="LRR_dom_sf"/>
</dbReference>
<dbReference type="InterPro" id="IPR051824">
    <property type="entry name" value="LRR_Rcpt-Like_S/T_Kinase"/>
</dbReference>
<dbReference type="GO" id="GO:0051707">
    <property type="term" value="P:response to other organism"/>
    <property type="evidence" value="ECO:0007669"/>
    <property type="project" value="UniProtKB-ARBA"/>
</dbReference>
<evidence type="ECO:0000256" key="8">
    <source>
        <dbReference type="ARBA" id="ARBA00022729"/>
    </source>
</evidence>
<keyword evidence="4" id="KW-0597">Phosphoprotein</keyword>
<evidence type="ECO:0000256" key="14">
    <source>
        <dbReference type="ARBA" id="ARBA00023136"/>
    </source>
</evidence>
<comment type="caution">
    <text evidence="23">The sequence shown here is derived from an EMBL/GenBank/DDBJ whole genome shotgun (WGS) entry which is preliminary data.</text>
</comment>
<dbReference type="GO" id="GO:0006952">
    <property type="term" value="P:defense response"/>
    <property type="evidence" value="ECO:0007669"/>
    <property type="project" value="UniProtKB-ARBA"/>
</dbReference>
<evidence type="ECO:0000313" key="23">
    <source>
        <dbReference type="EMBL" id="KAK1382119.1"/>
    </source>
</evidence>
<dbReference type="Pfam" id="PF07714">
    <property type="entry name" value="PK_Tyr_Ser-Thr"/>
    <property type="match status" value="2"/>
</dbReference>
<evidence type="ECO:0000256" key="17">
    <source>
        <dbReference type="ARBA" id="ARBA00047899"/>
    </source>
</evidence>
<dbReference type="Gene3D" id="1.10.510.10">
    <property type="entry name" value="Transferase(Phosphotransferase) domain 1"/>
    <property type="match status" value="2"/>
</dbReference>
<protein>
    <recommendedName>
        <fullName evidence="2">non-specific serine/threonine protein kinase</fullName>
        <ecNumber evidence="2">2.7.11.1</ecNumber>
    </recommendedName>
</protein>
<dbReference type="GO" id="GO:0005524">
    <property type="term" value="F:ATP binding"/>
    <property type="evidence" value="ECO:0007669"/>
    <property type="project" value="UniProtKB-UniRule"/>
</dbReference>
<evidence type="ECO:0000256" key="12">
    <source>
        <dbReference type="ARBA" id="ARBA00022840"/>
    </source>
</evidence>
<keyword evidence="3" id="KW-0723">Serine/threonine-protein kinase</keyword>
<dbReference type="InterPro" id="IPR021720">
    <property type="entry name" value="Malectin_dom"/>
</dbReference>
<keyword evidence="5" id="KW-0433">Leucine-rich repeat</keyword>
<dbReference type="SMART" id="SM00369">
    <property type="entry name" value="LRR_TYP"/>
    <property type="match status" value="4"/>
</dbReference>
<dbReference type="InterPro" id="IPR003591">
    <property type="entry name" value="Leu-rich_rpt_typical-subtyp"/>
</dbReference>
<proteinExistence type="predicted"/>
<dbReference type="Proteomes" id="UP001237642">
    <property type="component" value="Unassembled WGS sequence"/>
</dbReference>
<keyword evidence="16" id="KW-0325">Glycoprotein</keyword>
<organism evidence="23 24">
    <name type="scientific">Heracleum sosnowskyi</name>
    <dbReference type="NCBI Taxonomy" id="360622"/>
    <lineage>
        <taxon>Eukaryota</taxon>
        <taxon>Viridiplantae</taxon>
        <taxon>Streptophyta</taxon>
        <taxon>Embryophyta</taxon>
        <taxon>Tracheophyta</taxon>
        <taxon>Spermatophyta</taxon>
        <taxon>Magnoliopsida</taxon>
        <taxon>eudicotyledons</taxon>
        <taxon>Gunneridae</taxon>
        <taxon>Pentapetalae</taxon>
        <taxon>asterids</taxon>
        <taxon>campanulids</taxon>
        <taxon>Apiales</taxon>
        <taxon>Apiaceae</taxon>
        <taxon>Apioideae</taxon>
        <taxon>apioid superclade</taxon>
        <taxon>Tordylieae</taxon>
        <taxon>Tordyliinae</taxon>
        <taxon>Heracleum</taxon>
    </lineage>
</organism>
<evidence type="ECO:0000313" key="24">
    <source>
        <dbReference type="Proteomes" id="UP001237642"/>
    </source>
</evidence>
<dbReference type="GO" id="GO:0004674">
    <property type="term" value="F:protein serine/threonine kinase activity"/>
    <property type="evidence" value="ECO:0007669"/>
    <property type="project" value="UniProtKB-KW"/>
</dbReference>
<dbReference type="Gene3D" id="2.60.120.430">
    <property type="entry name" value="Galactose-binding lectin"/>
    <property type="match status" value="2"/>
</dbReference>
<dbReference type="Pfam" id="PF11721">
    <property type="entry name" value="Malectin"/>
    <property type="match status" value="2"/>
</dbReference>
<dbReference type="Pfam" id="PF13855">
    <property type="entry name" value="LRR_8"/>
    <property type="match status" value="1"/>
</dbReference>
<evidence type="ECO:0000256" key="6">
    <source>
        <dbReference type="ARBA" id="ARBA00022679"/>
    </source>
</evidence>
<evidence type="ECO:0000256" key="21">
    <source>
        <dbReference type="SAM" id="SignalP"/>
    </source>
</evidence>
<reference evidence="23" key="2">
    <citation type="submission" date="2023-05" db="EMBL/GenBank/DDBJ databases">
        <authorList>
            <person name="Schelkunov M.I."/>
        </authorList>
    </citation>
    <scope>NUCLEOTIDE SEQUENCE</scope>
    <source>
        <strain evidence="23">Hsosn_3</strain>
        <tissue evidence="23">Leaf</tissue>
    </source>
</reference>
<keyword evidence="6" id="KW-0808">Transferase</keyword>
<keyword evidence="15" id="KW-0675">Receptor</keyword>
<dbReference type="SUPFAM" id="SSF52058">
    <property type="entry name" value="L domain-like"/>
    <property type="match status" value="2"/>
</dbReference>
<evidence type="ECO:0000256" key="13">
    <source>
        <dbReference type="ARBA" id="ARBA00022989"/>
    </source>
</evidence>
<dbReference type="InterPro" id="IPR017441">
    <property type="entry name" value="Protein_kinase_ATP_BS"/>
</dbReference>
<feature type="transmembrane region" description="Helical" evidence="20">
    <location>
        <begin position="1572"/>
        <end position="1594"/>
    </location>
</feature>
<evidence type="ECO:0000256" key="20">
    <source>
        <dbReference type="SAM" id="Phobius"/>
    </source>
</evidence>
<keyword evidence="8 21" id="KW-0732">Signal</keyword>
<evidence type="ECO:0000256" key="16">
    <source>
        <dbReference type="ARBA" id="ARBA00023180"/>
    </source>
</evidence>
<dbReference type="SUPFAM" id="SSF56112">
    <property type="entry name" value="Protein kinase-like (PK-like)"/>
    <property type="match status" value="2"/>
</dbReference>
<accession>A0AAD8IAF4</accession>
<evidence type="ECO:0000256" key="15">
    <source>
        <dbReference type="ARBA" id="ARBA00023170"/>
    </source>
</evidence>
<dbReference type="PANTHER" id="PTHR48006:SF72">
    <property type="entry name" value="LRR RECEPTOR-LIKE SERINE_THREONINE-PROTEIN KINASE RFK1-RELATED"/>
    <property type="match status" value="1"/>
</dbReference>
<sequence>MMGWSSSVKFIYLLGCFFMFLQFAELKVPQQEVDALQQLTSAMGATYWKFDADFCRVDMVGINPQAPPESESVVDCECNPENNTICHVVTIVLKGLALPGVLPSELVMLPYLRKIDFAYNYLRGKIPLEWGSTTLQSVSVLANRLSGEVPKELGNITTLTYLNLEANQFSGTIPPELGKLSGLENLILSSNRLTGSLPLTFAELTNLTDFRINDSNFTGPIPEFIQSWKRLARLEMSATGLEGPIPSNLFGLDNLTDLRITDIHGPIQRFPNLSSSTNLIRLVLRNCNLSEEVPTYIWKLEVLELLDVSYNKLVGELPKRIESKRLKFLYLMENMLSGNIPDSILRDGMTIDLSYNNFTWQGPEQPTCQPNKNLYINLFKSSYSNTTLKDIHPCAQEFTCPRYGCSLRVNSGGDNITIKENNKEILYEGDAGVEGGAARYYMSNNYWGFSSSGDFMDDNNYQNSRYVKSVPSINIPEMYTTARLSPVSLTYFRYCLDNGSYDVSLHFAEIQFTNDNTSTSLGRRIFDIYIQDILVWKDFDIENEAHGAQRPLVKRFNASVTNSILEIRFYWAGRGTTRIPSRGDYGPIISAISADPNFKICSTKGKKRSNIIYVIVGLLTLCISTSIVAILWWKGCFKGKKRKGKDFEGVEFKTVSFSLKQLKGATNNFNSTNKLGEGGFGPVYKGLLPDGTVIAVKLLSSRSRQGDREFLNEIAMISCLQHPNLVKLYGCCIEGDQLLLVYEYLENNSLANALFGSENSQFILDWPTRYKIGIGIARGLAFLHEESRLKIVHRDIKSTNVLLDGELNPKISDFGLARLNEDEKSHISTRVAGTIGYMAPEYALWGYLSDKADVYSFGVVILEIVSGKNNNSYMPTNNCICLLDWACKLQQTKHFEELIDPRPIMSEVVAMLEEQQDIPDTIPEANTYSNDLRFKAMRDFHRDQNSRNSCSGQTLSDYNPDRTWSSVASTLSFTGSQILNHNLLFFWDAESKLPQKQVDALREIGDQLGKKDWNFRENPCDPNSQNWRTEKSSKNPEGYNNTVMCNCTYPDGLCHVEYIILKGQNLDGILPPSLAKLPYIKDIDLTKNYLRGTIPREWASLQHLDYLCVIVNRLYGTIPDYLGKITTLTYLALESNQFTGTVPPELGNLVNLKSLMFSSNSLTGMLPTSFAGLRNLTDFRISDNNFTGQIPEFIKNWTKLERLEIGASGMTGPIPSGISSLHQLKTLKITDIGGPNQSFPDLTSSADNLKLLYLRNCNIADEIPAYIWKMALLEKLDLSFNKLVGQISKDITGKKFKFVFLTGNMLSGDVPDPILLPNGVSVDLSYNNFTWQGPNQPTCQPGKLDINLYKSSSSGNTLKDIAPCEDLICPEYGCSLHVNCGGKKEYNGKVLYEGDETADGAAKTYLSKNNQRGFSSTGDFQDDGDDRNKAYVETLRSVPLPNIPQMYTTARISPLSLTYFRYCLENGSYNVSLHFAEIQFTSDNTFRSLGRRIFDIHVQDKIVLEDFNIQKEAQGAQKPLIKYFNASVTDNILEIRFTWAGKGTTRVPKSSVYGPKNFKTCTAGGKKKNKSVIYVTVIVLAFLIITSSLVILRWKGWLNSRERKERILRGLDLQTGVFTYKQLKVATNNFDAANKLGEGGFGSVYKGTLLDGTIIAVKQLSSGSNQGKREFVNEIGMISSLRHPNLVRLHGCCAEHKQLLLVYEFLENNSLARALFGQKESLFDLNWPTRQIICIGIAKGLVFLHEESNLKIVHRDIKATNILLDKDLNAKISDFGLAKLDEEENTHISTRVAGTIGYMAPEYALWGYLTDKADVYSFGVVALEIVSGKSNMKDFSNTDHVCLLDRALAMQRDETLLELVDPRLGSDYHKEEAMRMIQVALLCTTPTPALRPIMSSVLAMLQGDIRIQDLNVEDPNMYGEDHYKFQALRDKYNDKLKRSKSSSQSQSEIPIASSVNVNDASSSTMSMHDLYPLDLYPQTETWISWDDSISMSVRKR</sequence>
<evidence type="ECO:0000256" key="2">
    <source>
        <dbReference type="ARBA" id="ARBA00012513"/>
    </source>
</evidence>
<dbReference type="EMBL" id="JAUIZM010000005">
    <property type="protein sequence ID" value="KAK1382119.1"/>
    <property type="molecule type" value="Genomic_DNA"/>
</dbReference>
<dbReference type="InterPro" id="IPR011009">
    <property type="entry name" value="Kinase-like_dom_sf"/>
</dbReference>
<evidence type="ECO:0000256" key="19">
    <source>
        <dbReference type="PROSITE-ProRule" id="PRU10141"/>
    </source>
</evidence>
<comment type="subcellular location">
    <subcellularLocation>
        <location evidence="1">Membrane</location>
        <topology evidence="1">Single-pass type I membrane protein</topology>
    </subcellularLocation>
</comment>
<keyword evidence="10 19" id="KW-0547">Nucleotide-binding</keyword>
<name>A0AAD8IAF4_9APIA</name>
<evidence type="ECO:0000256" key="3">
    <source>
        <dbReference type="ARBA" id="ARBA00022527"/>
    </source>
</evidence>
<evidence type="ECO:0000256" key="5">
    <source>
        <dbReference type="ARBA" id="ARBA00022614"/>
    </source>
</evidence>
<comment type="catalytic activity">
    <reaction evidence="17">
        <text>L-threonyl-[protein] + ATP = O-phospho-L-threonyl-[protein] + ADP + H(+)</text>
        <dbReference type="Rhea" id="RHEA:46608"/>
        <dbReference type="Rhea" id="RHEA-COMP:11060"/>
        <dbReference type="Rhea" id="RHEA-COMP:11605"/>
        <dbReference type="ChEBI" id="CHEBI:15378"/>
        <dbReference type="ChEBI" id="CHEBI:30013"/>
        <dbReference type="ChEBI" id="CHEBI:30616"/>
        <dbReference type="ChEBI" id="CHEBI:61977"/>
        <dbReference type="ChEBI" id="CHEBI:456216"/>
        <dbReference type="EC" id="2.7.11.1"/>
    </reaction>
</comment>
<dbReference type="PROSITE" id="PS00108">
    <property type="entry name" value="PROTEIN_KINASE_ST"/>
    <property type="match status" value="2"/>
</dbReference>
<keyword evidence="13 20" id="KW-1133">Transmembrane helix</keyword>
<keyword evidence="12 19" id="KW-0067">ATP-binding</keyword>
<dbReference type="CDD" id="cd14066">
    <property type="entry name" value="STKc_IRAK"/>
    <property type="match status" value="2"/>
</dbReference>
<evidence type="ECO:0000256" key="18">
    <source>
        <dbReference type="ARBA" id="ARBA00048679"/>
    </source>
</evidence>
<dbReference type="InterPro" id="IPR001611">
    <property type="entry name" value="Leu-rich_rpt"/>
</dbReference>
<dbReference type="PANTHER" id="PTHR48006">
    <property type="entry name" value="LEUCINE-RICH REPEAT-CONTAINING PROTEIN DDB_G0281931-RELATED"/>
    <property type="match status" value="1"/>
</dbReference>
<gene>
    <name evidence="23" type="ORF">POM88_019854</name>
</gene>
<evidence type="ECO:0000256" key="9">
    <source>
        <dbReference type="ARBA" id="ARBA00022737"/>
    </source>
</evidence>
<dbReference type="InterPro" id="IPR008271">
    <property type="entry name" value="Ser/Thr_kinase_AS"/>
</dbReference>
<dbReference type="InterPro" id="IPR001245">
    <property type="entry name" value="Ser-Thr/Tyr_kinase_cat_dom"/>
</dbReference>
<evidence type="ECO:0000256" key="7">
    <source>
        <dbReference type="ARBA" id="ARBA00022692"/>
    </source>
</evidence>
<feature type="transmembrane region" description="Helical" evidence="20">
    <location>
        <begin position="611"/>
        <end position="633"/>
    </location>
</feature>
<evidence type="ECO:0000256" key="4">
    <source>
        <dbReference type="ARBA" id="ARBA00022553"/>
    </source>
</evidence>
<dbReference type="EC" id="2.7.11.1" evidence="2"/>
<dbReference type="FunFam" id="2.60.120.430:FF:000004">
    <property type="entry name" value="Putative leucine-rich repeat receptor-like serine/threonine-protein kinase"/>
    <property type="match status" value="2"/>
</dbReference>
<dbReference type="Gene3D" id="3.80.10.10">
    <property type="entry name" value="Ribonuclease Inhibitor"/>
    <property type="match status" value="6"/>
</dbReference>
<dbReference type="InterPro" id="IPR000719">
    <property type="entry name" value="Prot_kinase_dom"/>
</dbReference>
<feature type="binding site" evidence="19">
    <location>
        <position position="1658"/>
    </location>
    <ligand>
        <name>ATP</name>
        <dbReference type="ChEBI" id="CHEBI:30616"/>
    </ligand>
</feature>
<evidence type="ECO:0000256" key="10">
    <source>
        <dbReference type="ARBA" id="ARBA00022741"/>
    </source>
</evidence>
<dbReference type="FunFam" id="3.80.10.10:FF:000452">
    <property type="entry name" value="Probable LRR receptor-like serine/threonine-protein kinase RFK1"/>
    <property type="match status" value="2"/>
</dbReference>
<dbReference type="PROSITE" id="PS50011">
    <property type="entry name" value="PROTEIN_KINASE_DOM"/>
    <property type="match status" value="2"/>
</dbReference>
<keyword evidence="24" id="KW-1185">Reference proteome</keyword>
<evidence type="ECO:0000256" key="11">
    <source>
        <dbReference type="ARBA" id="ARBA00022777"/>
    </source>
</evidence>
<dbReference type="FunFam" id="3.80.10.10:FF:000433">
    <property type="entry name" value="Putative LRR receptor-like serine/threonine-protein kinase isoform A"/>
    <property type="match status" value="2"/>
</dbReference>
<dbReference type="FunFam" id="1.10.510.10:FF:000044">
    <property type="entry name" value="Putative LRR receptor-like serine/threonine-protein kinase"/>
    <property type="match status" value="2"/>
</dbReference>
<keyword evidence="14 20" id="KW-0472">Membrane</keyword>
<dbReference type="FunFam" id="3.30.200.20:FF:000217">
    <property type="entry name" value="probable LRR receptor-like serine/threonine-protein kinase At1g53430"/>
    <property type="match status" value="2"/>
</dbReference>
<reference evidence="23" key="1">
    <citation type="submission" date="2023-02" db="EMBL/GenBank/DDBJ databases">
        <title>Genome of toxic invasive species Heracleum sosnowskyi carries increased number of genes despite the absence of recent whole-genome duplications.</title>
        <authorList>
            <person name="Schelkunov M."/>
            <person name="Shtratnikova V."/>
            <person name="Makarenko M."/>
            <person name="Klepikova A."/>
            <person name="Omelchenko D."/>
            <person name="Novikova G."/>
            <person name="Obukhova E."/>
            <person name="Bogdanov V."/>
            <person name="Penin A."/>
            <person name="Logacheva M."/>
        </authorList>
    </citation>
    <scope>NUCLEOTIDE SEQUENCE</scope>
    <source>
        <strain evidence="23">Hsosn_3</strain>
        <tissue evidence="23">Leaf</tissue>
    </source>
</reference>
<evidence type="ECO:0000256" key="1">
    <source>
        <dbReference type="ARBA" id="ARBA00004479"/>
    </source>
</evidence>
<dbReference type="Pfam" id="PF00560">
    <property type="entry name" value="LRR_1"/>
    <property type="match status" value="1"/>
</dbReference>
<keyword evidence="11" id="KW-0418">Kinase</keyword>
<keyword evidence="7 20" id="KW-0812">Transmembrane</keyword>
<feature type="signal peptide" evidence="21">
    <location>
        <begin position="1"/>
        <end position="26"/>
    </location>
</feature>
<evidence type="ECO:0000259" key="22">
    <source>
        <dbReference type="PROSITE" id="PS50011"/>
    </source>
</evidence>
<feature type="domain" description="Protein kinase" evidence="22">
    <location>
        <begin position="669"/>
        <end position="959"/>
    </location>
</feature>
<feature type="chain" id="PRO_5042179715" description="non-specific serine/threonine protein kinase" evidence="21">
    <location>
        <begin position="27"/>
        <end position="1996"/>
    </location>
</feature>